<feature type="region of interest" description="Disordered" evidence="1">
    <location>
        <begin position="1"/>
        <end position="25"/>
    </location>
</feature>
<dbReference type="EMBL" id="KN834783">
    <property type="protein sequence ID" value="KIK58773.1"/>
    <property type="molecule type" value="Genomic_DNA"/>
</dbReference>
<proteinExistence type="predicted"/>
<gene>
    <name evidence="2" type="ORF">GYMLUDRAFT_97989</name>
</gene>
<evidence type="ECO:0000313" key="3">
    <source>
        <dbReference type="Proteomes" id="UP000053593"/>
    </source>
</evidence>
<sequence>MSLRSSYAESISRLQSKHRTRVSSDVTVRSVTTTFTTVTVEANAPPSAPTPGSLEDNQAVARSSRVAVYRKILKRKVQRLLRPEARLSTSAIPTLPPTLRSTTFSSSRTTLFGEDVTHSRRGSSLFHFKRSRSDSGALKAGTASMLDVNSGPAKRSNSLKPTQVRRSRSFNDTDRPWLAARFAFNKAAQKLAASSSVEAHGQEAYRRAHHPTIDEVEEEVDQALERAARELAEDIRVRRSSRYISPTDSNFRHCFPVREWEIDEGDTPGCDAEDGDLDGLLDEATREAYRISALIGNQNGFVLDQDGYVVRKQ</sequence>
<dbReference type="AlphaFoldDB" id="A0A0D0CST5"/>
<reference evidence="2 3" key="1">
    <citation type="submission" date="2014-04" db="EMBL/GenBank/DDBJ databases">
        <title>Evolutionary Origins and Diversification of the Mycorrhizal Mutualists.</title>
        <authorList>
            <consortium name="DOE Joint Genome Institute"/>
            <consortium name="Mycorrhizal Genomics Consortium"/>
            <person name="Kohler A."/>
            <person name="Kuo A."/>
            <person name="Nagy L.G."/>
            <person name="Floudas D."/>
            <person name="Copeland A."/>
            <person name="Barry K.W."/>
            <person name="Cichocki N."/>
            <person name="Veneault-Fourrey C."/>
            <person name="LaButti K."/>
            <person name="Lindquist E.A."/>
            <person name="Lipzen A."/>
            <person name="Lundell T."/>
            <person name="Morin E."/>
            <person name="Murat C."/>
            <person name="Riley R."/>
            <person name="Ohm R."/>
            <person name="Sun H."/>
            <person name="Tunlid A."/>
            <person name="Henrissat B."/>
            <person name="Grigoriev I.V."/>
            <person name="Hibbett D.S."/>
            <person name="Martin F."/>
        </authorList>
    </citation>
    <scope>NUCLEOTIDE SEQUENCE [LARGE SCALE GENOMIC DNA]</scope>
    <source>
        <strain evidence="2 3">FD-317 M1</strain>
    </source>
</reference>
<feature type="region of interest" description="Disordered" evidence="1">
    <location>
        <begin position="137"/>
        <end position="170"/>
    </location>
</feature>
<name>A0A0D0CST5_9AGAR</name>
<feature type="compositionally biased region" description="Polar residues" evidence="1">
    <location>
        <begin position="1"/>
        <end position="14"/>
    </location>
</feature>
<accession>A0A0D0CST5</accession>
<protein>
    <submittedName>
        <fullName evidence="2">Unplaced genomic scaffold GYMLUscaffold_35, whole genome shotgun sequence</fullName>
    </submittedName>
</protein>
<dbReference type="OrthoDB" id="10625089at2759"/>
<dbReference type="HOGENOM" id="CLU_888665_0_0_1"/>
<organism evidence="2 3">
    <name type="scientific">Collybiopsis luxurians FD-317 M1</name>
    <dbReference type="NCBI Taxonomy" id="944289"/>
    <lineage>
        <taxon>Eukaryota</taxon>
        <taxon>Fungi</taxon>
        <taxon>Dikarya</taxon>
        <taxon>Basidiomycota</taxon>
        <taxon>Agaricomycotina</taxon>
        <taxon>Agaricomycetes</taxon>
        <taxon>Agaricomycetidae</taxon>
        <taxon>Agaricales</taxon>
        <taxon>Marasmiineae</taxon>
        <taxon>Omphalotaceae</taxon>
        <taxon>Collybiopsis</taxon>
        <taxon>Collybiopsis luxurians</taxon>
    </lineage>
</organism>
<evidence type="ECO:0000313" key="2">
    <source>
        <dbReference type="EMBL" id="KIK58773.1"/>
    </source>
</evidence>
<evidence type="ECO:0000256" key="1">
    <source>
        <dbReference type="SAM" id="MobiDB-lite"/>
    </source>
</evidence>
<keyword evidence="3" id="KW-1185">Reference proteome</keyword>
<dbReference type="Proteomes" id="UP000053593">
    <property type="component" value="Unassembled WGS sequence"/>
</dbReference>